<name>A0ABW8TJE4_9CLOT</name>
<evidence type="ECO:0000256" key="1">
    <source>
        <dbReference type="SAM" id="MobiDB-lite"/>
    </source>
</evidence>
<dbReference type="InterPro" id="IPR009045">
    <property type="entry name" value="Zn_M74/Hedgehog-like"/>
</dbReference>
<comment type="caution">
    <text evidence="3">The sequence shown here is derived from an EMBL/GenBank/DDBJ whole genome shotgun (WGS) entry which is preliminary data.</text>
</comment>
<dbReference type="Gene3D" id="3.30.1380.10">
    <property type="match status" value="1"/>
</dbReference>
<dbReference type="InterPro" id="IPR052179">
    <property type="entry name" value="DD-CPase-like"/>
</dbReference>
<reference evidence="3 4" key="1">
    <citation type="submission" date="2024-11" db="EMBL/GenBank/DDBJ databases">
        <authorList>
            <person name="Heng Y.C."/>
            <person name="Lim A.C.H."/>
            <person name="Lee J.K.Y."/>
            <person name="Kittelmann S."/>
        </authorList>
    </citation>
    <scope>NUCLEOTIDE SEQUENCE [LARGE SCALE GENOMIC DNA]</scope>
    <source>
        <strain evidence="3 4">WILCCON 0114</strain>
    </source>
</reference>
<feature type="region of interest" description="Disordered" evidence="1">
    <location>
        <begin position="32"/>
        <end position="57"/>
    </location>
</feature>
<evidence type="ECO:0000313" key="3">
    <source>
        <dbReference type="EMBL" id="MFL0252693.1"/>
    </source>
</evidence>
<dbReference type="GO" id="GO:0004180">
    <property type="term" value="F:carboxypeptidase activity"/>
    <property type="evidence" value="ECO:0007669"/>
    <property type="project" value="UniProtKB-KW"/>
</dbReference>
<dbReference type="EMBL" id="JBJIAA010000019">
    <property type="protein sequence ID" value="MFL0252693.1"/>
    <property type="molecule type" value="Genomic_DNA"/>
</dbReference>
<dbReference type="Pfam" id="PF02557">
    <property type="entry name" value="VanY"/>
    <property type="match status" value="1"/>
</dbReference>
<keyword evidence="3" id="KW-0378">Hydrolase</keyword>
<proteinExistence type="predicted"/>
<dbReference type="InterPro" id="IPR058193">
    <property type="entry name" value="VanY/YodJ_core_dom"/>
</dbReference>
<feature type="domain" description="D-alanyl-D-alanine carboxypeptidase-like core" evidence="2">
    <location>
        <begin position="102"/>
        <end position="228"/>
    </location>
</feature>
<dbReference type="Proteomes" id="UP001623592">
    <property type="component" value="Unassembled WGS sequence"/>
</dbReference>
<dbReference type="CDD" id="cd14852">
    <property type="entry name" value="LD-carboxypeptidase"/>
    <property type="match status" value="1"/>
</dbReference>
<dbReference type="PANTHER" id="PTHR34385">
    <property type="entry name" value="D-ALANYL-D-ALANINE CARBOXYPEPTIDASE"/>
    <property type="match status" value="1"/>
</dbReference>
<keyword evidence="3" id="KW-0121">Carboxypeptidase</keyword>
<keyword evidence="3" id="KW-0645">Protease</keyword>
<gene>
    <name evidence="3" type="ORF">ACJDT4_19955</name>
</gene>
<dbReference type="RefSeq" id="WP_406789350.1">
    <property type="nucleotide sequence ID" value="NZ_JBJIAA010000019.1"/>
</dbReference>
<evidence type="ECO:0000313" key="4">
    <source>
        <dbReference type="Proteomes" id="UP001623592"/>
    </source>
</evidence>
<feature type="compositionally biased region" description="Basic and acidic residues" evidence="1">
    <location>
        <begin position="45"/>
        <end position="57"/>
    </location>
</feature>
<keyword evidence="4" id="KW-1185">Reference proteome</keyword>
<organism evidence="3 4">
    <name type="scientific">Clostridium neuense</name>
    <dbReference type="NCBI Taxonomy" id="1728934"/>
    <lineage>
        <taxon>Bacteria</taxon>
        <taxon>Bacillati</taxon>
        <taxon>Bacillota</taxon>
        <taxon>Clostridia</taxon>
        <taxon>Eubacteriales</taxon>
        <taxon>Clostridiaceae</taxon>
        <taxon>Clostridium</taxon>
    </lineage>
</organism>
<dbReference type="SUPFAM" id="SSF55166">
    <property type="entry name" value="Hedgehog/DD-peptidase"/>
    <property type="match status" value="1"/>
</dbReference>
<dbReference type="EC" id="3.4.17.-" evidence="3"/>
<dbReference type="InterPro" id="IPR003709">
    <property type="entry name" value="VanY-like_core_dom"/>
</dbReference>
<dbReference type="PANTHER" id="PTHR34385:SF1">
    <property type="entry name" value="PEPTIDOGLYCAN L-ALANYL-D-GLUTAMATE ENDOPEPTIDASE CWLK"/>
    <property type="match status" value="1"/>
</dbReference>
<accession>A0ABW8TJE4</accession>
<sequence>MKKVFFVIVTVILLSGATYLTDKNFFKTYSGPSPAPTHKVTKKSPVKEAAPKTDTPKKQLPDTLSYIVLVNKTHKLSSDYVPPDLRTPKVRFESYAAPNVRKMRSNAADAVEQLFADAKDDRITLLGVSCYRPYSYQEEVYSAKVEKDGKSEADKYVAEPGSSEHQTGLAMDLLSTEYTSLDDGFAKTKAYEWLKQNCAKYGFIIRYPKEKVSVTKYDFEPWHIRYVGTTAAQDIMSKGITLEEYLGITD</sequence>
<protein>
    <submittedName>
        <fullName evidence="3">M15 family metallopeptidase</fullName>
        <ecNumber evidence="3">3.4.17.-</ecNumber>
    </submittedName>
</protein>
<evidence type="ECO:0000259" key="2">
    <source>
        <dbReference type="Pfam" id="PF02557"/>
    </source>
</evidence>